<proteinExistence type="predicted"/>
<dbReference type="AlphaFoldDB" id="A0A7J8NPC0"/>
<dbReference type="EMBL" id="JABEZZ010000001">
    <property type="protein sequence ID" value="MBA0578835.1"/>
    <property type="molecule type" value="Genomic_DNA"/>
</dbReference>
<protein>
    <submittedName>
        <fullName evidence="1">Uncharacterized protein</fullName>
    </submittedName>
</protein>
<comment type="caution">
    <text evidence="1">The sequence shown here is derived from an EMBL/GenBank/DDBJ whole genome shotgun (WGS) entry which is preliminary data.</text>
</comment>
<accession>A0A7J8NPC0</accession>
<dbReference type="Proteomes" id="UP000593578">
    <property type="component" value="Unassembled WGS sequence"/>
</dbReference>
<sequence length="56" mass="6912">MVVSKLLNTKFYQISVSNVVCMDMQWTFVPKLRRLHRWRSQVALDWSWRSRVLKRM</sequence>
<name>A0A7J8NPC0_GOSRA</name>
<organism evidence="1 2">
    <name type="scientific">Gossypium raimondii</name>
    <name type="common">Peruvian cotton</name>
    <name type="synonym">Gossypium klotzschianum subsp. raimondii</name>
    <dbReference type="NCBI Taxonomy" id="29730"/>
    <lineage>
        <taxon>Eukaryota</taxon>
        <taxon>Viridiplantae</taxon>
        <taxon>Streptophyta</taxon>
        <taxon>Embryophyta</taxon>
        <taxon>Tracheophyta</taxon>
        <taxon>Spermatophyta</taxon>
        <taxon>Magnoliopsida</taxon>
        <taxon>eudicotyledons</taxon>
        <taxon>Gunneridae</taxon>
        <taxon>Pentapetalae</taxon>
        <taxon>rosids</taxon>
        <taxon>malvids</taxon>
        <taxon>Malvales</taxon>
        <taxon>Malvaceae</taxon>
        <taxon>Malvoideae</taxon>
        <taxon>Gossypium</taxon>
    </lineage>
</organism>
<reference evidence="1 2" key="1">
    <citation type="journal article" date="2019" name="Genome Biol. Evol.">
        <title>Insights into the evolution of the New World diploid cottons (Gossypium, subgenus Houzingenia) based on genome sequencing.</title>
        <authorList>
            <person name="Grover C.E."/>
            <person name="Arick M.A. 2nd"/>
            <person name="Thrash A."/>
            <person name="Conover J.L."/>
            <person name="Sanders W.S."/>
            <person name="Peterson D.G."/>
            <person name="Frelichowski J.E."/>
            <person name="Scheffler J.A."/>
            <person name="Scheffler B.E."/>
            <person name="Wendel J.F."/>
        </authorList>
    </citation>
    <scope>NUCLEOTIDE SEQUENCE [LARGE SCALE GENOMIC DNA]</scope>
    <source>
        <strain evidence="1">8</strain>
        <tissue evidence="1">Leaf</tissue>
    </source>
</reference>
<evidence type="ECO:0000313" key="1">
    <source>
        <dbReference type="EMBL" id="MBA0578835.1"/>
    </source>
</evidence>
<evidence type="ECO:0000313" key="2">
    <source>
        <dbReference type="Proteomes" id="UP000593578"/>
    </source>
</evidence>
<gene>
    <name evidence="1" type="ORF">Gorai_021106</name>
</gene>